<reference evidence="1 2" key="1">
    <citation type="journal article" date="2022" name="Nat. Ecol. Evol.">
        <title>A masculinizing supergene underlies an exaggerated male reproductive morph in a spider.</title>
        <authorList>
            <person name="Hendrickx F."/>
            <person name="De Corte Z."/>
            <person name="Sonet G."/>
            <person name="Van Belleghem S.M."/>
            <person name="Kostlbacher S."/>
            <person name="Vangestel C."/>
        </authorList>
    </citation>
    <scope>NUCLEOTIDE SEQUENCE [LARGE SCALE GENOMIC DNA]</scope>
    <source>
        <strain evidence="1">W744_W776</strain>
    </source>
</reference>
<accession>A0AAV6UQD7</accession>
<gene>
    <name evidence="1" type="ORF">JTE90_010732</name>
</gene>
<evidence type="ECO:0000313" key="2">
    <source>
        <dbReference type="Proteomes" id="UP000827092"/>
    </source>
</evidence>
<name>A0AAV6UQD7_9ARAC</name>
<comment type="caution">
    <text evidence="1">The sequence shown here is derived from an EMBL/GenBank/DDBJ whole genome shotgun (WGS) entry which is preliminary data.</text>
</comment>
<dbReference type="EMBL" id="JAFNEN010000320">
    <property type="protein sequence ID" value="KAG8185949.1"/>
    <property type="molecule type" value="Genomic_DNA"/>
</dbReference>
<organism evidence="1 2">
    <name type="scientific">Oedothorax gibbosus</name>
    <dbReference type="NCBI Taxonomy" id="931172"/>
    <lineage>
        <taxon>Eukaryota</taxon>
        <taxon>Metazoa</taxon>
        <taxon>Ecdysozoa</taxon>
        <taxon>Arthropoda</taxon>
        <taxon>Chelicerata</taxon>
        <taxon>Arachnida</taxon>
        <taxon>Araneae</taxon>
        <taxon>Araneomorphae</taxon>
        <taxon>Entelegynae</taxon>
        <taxon>Araneoidea</taxon>
        <taxon>Linyphiidae</taxon>
        <taxon>Erigoninae</taxon>
        <taxon>Oedothorax</taxon>
    </lineage>
</organism>
<dbReference type="AlphaFoldDB" id="A0AAV6UQD7"/>
<protein>
    <submittedName>
        <fullName evidence="1">Uncharacterized protein</fullName>
    </submittedName>
</protein>
<evidence type="ECO:0000313" key="1">
    <source>
        <dbReference type="EMBL" id="KAG8185949.1"/>
    </source>
</evidence>
<proteinExistence type="predicted"/>
<dbReference type="Proteomes" id="UP000827092">
    <property type="component" value="Unassembled WGS sequence"/>
</dbReference>
<keyword evidence="2" id="KW-1185">Reference proteome</keyword>
<sequence>MAGSNARRVNKNTRKLKKFKTFKQKFYNSFAFTLIPPIRHNLNISAPGTWTKKTTTLNHSTQSIKQSNRAHPPIVESNIVEKQPRLLSIHQHV</sequence>